<evidence type="ECO:0000256" key="1">
    <source>
        <dbReference type="SAM" id="MobiDB-lite"/>
    </source>
</evidence>
<evidence type="ECO:0000313" key="3">
    <source>
        <dbReference type="Proteomes" id="UP000005561"/>
    </source>
</evidence>
<dbReference type="EMBL" id="ACCL02000011">
    <property type="protein sequence ID" value="EET60310.1"/>
    <property type="molecule type" value="Genomic_DNA"/>
</dbReference>
<proteinExistence type="predicted"/>
<dbReference type="Proteomes" id="UP000005561">
    <property type="component" value="Unassembled WGS sequence"/>
</dbReference>
<dbReference type="RefSeq" id="WP_006862290.1">
    <property type="nucleotide sequence ID" value="NZ_ACCL02000011.1"/>
</dbReference>
<dbReference type="AlphaFoldDB" id="C6LFU6"/>
<dbReference type="STRING" id="168384.SAMN05660368_03673"/>
<organism evidence="2 3">
    <name type="scientific">Marvinbryantia formatexigens DSM 14469</name>
    <dbReference type="NCBI Taxonomy" id="478749"/>
    <lineage>
        <taxon>Bacteria</taxon>
        <taxon>Bacillati</taxon>
        <taxon>Bacillota</taxon>
        <taxon>Clostridia</taxon>
        <taxon>Lachnospirales</taxon>
        <taxon>Lachnospiraceae</taxon>
        <taxon>Marvinbryantia</taxon>
    </lineage>
</organism>
<reference evidence="2" key="1">
    <citation type="submission" date="2009-07" db="EMBL/GenBank/DDBJ databases">
        <authorList>
            <person name="Weinstock G."/>
            <person name="Sodergren E."/>
            <person name="Clifton S."/>
            <person name="Fulton L."/>
            <person name="Fulton B."/>
            <person name="Courtney L."/>
            <person name="Fronick C."/>
            <person name="Harrison M."/>
            <person name="Strong C."/>
            <person name="Farmer C."/>
            <person name="Delahaunty K."/>
            <person name="Markovic C."/>
            <person name="Hall O."/>
            <person name="Minx P."/>
            <person name="Tomlinson C."/>
            <person name="Mitreva M."/>
            <person name="Nelson J."/>
            <person name="Hou S."/>
            <person name="Wollam A."/>
            <person name="Pepin K.H."/>
            <person name="Johnson M."/>
            <person name="Bhonagiri V."/>
            <person name="Nash W.E."/>
            <person name="Warren W."/>
            <person name="Chinwalla A."/>
            <person name="Mardis E.R."/>
            <person name="Wilson R.K."/>
        </authorList>
    </citation>
    <scope>NUCLEOTIDE SEQUENCE [LARGE SCALE GENOMIC DNA]</scope>
    <source>
        <strain evidence="2">DSM 14469</strain>
    </source>
</reference>
<feature type="compositionally biased region" description="Acidic residues" evidence="1">
    <location>
        <begin position="474"/>
        <end position="483"/>
    </location>
</feature>
<protein>
    <submittedName>
        <fullName evidence="2">Uncharacterized protein</fullName>
    </submittedName>
</protein>
<dbReference type="OrthoDB" id="2052465at2"/>
<sequence>MEYEELKSGITTHLNNAAEDFFMVGYFLRQISENALFVEDGYKSIWEFAKGEYGLSTSSASRFMAINARFSIDGGEHMAEKYIGMGVSKLQEMLGLPDEELEKITKETTVREIRAMKKKQEEPLSFFGLPKTVRPEGSLLTTPGCGGGKYDCFSCSRECGIRQEERYCRTATLGNPFPCSQLNSEEWKRRIRFSMYKDECQLLHQELAPVRAGDGEPDPCCLYCEHKTCFNRCDVAKKKDDGERKAQEAARRQEEREREAERPEPTEKDIVAFYKWAGFKTSDQIKAEALKRRYRNAGGGGGRELKDYQGSARGIRINHKKELTWVQIVKRLTEYQEKERQAEEAAAARFTPEEKAPEIIDADFREVEEPKSDREKKELLKEKEPEFITAFYKNLYSGEKETIKTKKPADITKMLKKEHGESYDSGNDGNGLLWNCYPDKICFSLSGLGAALQITWGKYTTKLLQILEEHSEIETDPEAVEVQDEPKNDPAQEAAVTGDERGETGEPEEETKSENQEGEIVEQDPEHYEPFDVWMLLKDHEKDLQAYRDAGMPDNLMQKQRILTDALQLLYNSVKEADEDD</sequence>
<accession>C6LFU6</accession>
<evidence type="ECO:0000313" key="2">
    <source>
        <dbReference type="EMBL" id="EET60310.1"/>
    </source>
</evidence>
<gene>
    <name evidence="2" type="ORF">BRYFOR_07506</name>
</gene>
<keyword evidence="3" id="KW-1185">Reference proteome</keyword>
<comment type="caution">
    <text evidence="2">The sequence shown here is derived from an EMBL/GenBank/DDBJ whole genome shotgun (WGS) entry which is preliminary data.</text>
</comment>
<feature type="compositionally biased region" description="Basic and acidic residues" evidence="1">
    <location>
        <begin position="498"/>
        <end position="515"/>
    </location>
</feature>
<name>C6LFU6_9FIRM</name>
<feature type="region of interest" description="Disordered" evidence="1">
    <location>
        <begin position="241"/>
        <end position="265"/>
    </location>
</feature>
<feature type="region of interest" description="Disordered" evidence="1">
    <location>
        <begin position="474"/>
        <end position="527"/>
    </location>
</feature>
<dbReference type="eggNOG" id="ENOG50334HP">
    <property type="taxonomic scope" value="Bacteria"/>
</dbReference>